<dbReference type="Gene3D" id="1.10.150.260">
    <property type="entry name" value="YozE SAM-like"/>
    <property type="match status" value="1"/>
</dbReference>
<sequence length="74" mass="8536">MKKSFYSYILTYRGGAANDAKIQFAEACFRDTSFPKMSTSFEELSQYIEMQGDDILAASTFDELWSLYVEKYGE</sequence>
<gene>
    <name evidence="3" type="ORF">P9B03_00800</name>
</gene>
<reference evidence="3 4" key="1">
    <citation type="submission" date="2023-03" db="EMBL/GenBank/DDBJ databases">
        <title>Bacillus Genome Sequencing.</title>
        <authorList>
            <person name="Dunlap C."/>
        </authorList>
    </citation>
    <scope>NUCLEOTIDE SEQUENCE [LARGE SCALE GENOMIC DNA]</scope>
    <source>
        <strain evidence="3 4">B-59205</strain>
    </source>
</reference>
<dbReference type="SUPFAM" id="SSF140652">
    <property type="entry name" value="YozE-like"/>
    <property type="match status" value="1"/>
</dbReference>
<dbReference type="AlphaFoldDB" id="A0AAW9NS38"/>
<protein>
    <recommendedName>
        <fullName evidence="1">UPF0346 protein P9B03_00800</fullName>
    </recommendedName>
</protein>
<dbReference type="RefSeq" id="WP_107842188.1">
    <property type="nucleotide sequence ID" value="NZ_JARSFG010000003.1"/>
</dbReference>
<organism evidence="3 4">
    <name type="scientific">Metasolibacillus meyeri</name>
    <dbReference type="NCBI Taxonomy" id="1071052"/>
    <lineage>
        <taxon>Bacteria</taxon>
        <taxon>Bacillati</taxon>
        <taxon>Bacillota</taxon>
        <taxon>Bacilli</taxon>
        <taxon>Bacillales</taxon>
        <taxon>Caryophanaceae</taxon>
        <taxon>Metasolibacillus</taxon>
    </lineage>
</organism>
<dbReference type="Pfam" id="PF06855">
    <property type="entry name" value="YozE_SAM_like"/>
    <property type="match status" value="1"/>
</dbReference>
<evidence type="ECO:0000256" key="1">
    <source>
        <dbReference type="HAMAP-Rule" id="MF_01538"/>
    </source>
</evidence>
<keyword evidence="4" id="KW-1185">Reference proteome</keyword>
<dbReference type="PIRSF" id="PIRSF037262">
    <property type="entry name" value="UCP037262"/>
    <property type="match status" value="1"/>
</dbReference>
<dbReference type="NCBIfam" id="NF010193">
    <property type="entry name" value="PRK13672.1"/>
    <property type="match status" value="1"/>
</dbReference>
<dbReference type="Proteomes" id="UP001344888">
    <property type="component" value="Unassembled WGS sequence"/>
</dbReference>
<evidence type="ECO:0000313" key="4">
    <source>
        <dbReference type="Proteomes" id="UP001344888"/>
    </source>
</evidence>
<comment type="similarity">
    <text evidence="1">Belongs to the UPF0346 family.</text>
</comment>
<dbReference type="HAMAP" id="MF_01538">
    <property type="entry name" value="UPF0346"/>
    <property type="match status" value="1"/>
</dbReference>
<name>A0AAW9NS38_9BACL</name>
<evidence type="ECO:0000313" key="3">
    <source>
        <dbReference type="EMBL" id="MEC1177008.1"/>
    </source>
</evidence>
<proteinExistence type="inferred from homology"/>
<dbReference type="InterPro" id="IPR036806">
    <property type="entry name" value="YozE_SAM-like_sf"/>
</dbReference>
<feature type="domain" description="YozE SAM-like" evidence="2">
    <location>
        <begin position="4"/>
        <end position="69"/>
    </location>
</feature>
<comment type="caution">
    <text evidence="3">The sequence shown here is derived from an EMBL/GenBank/DDBJ whole genome shotgun (WGS) entry which is preliminary data.</text>
</comment>
<evidence type="ECO:0000259" key="2">
    <source>
        <dbReference type="Pfam" id="PF06855"/>
    </source>
</evidence>
<dbReference type="EMBL" id="JARSFG010000003">
    <property type="protein sequence ID" value="MEC1177008.1"/>
    <property type="molecule type" value="Genomic_DNA"/>
</dbReference>
<dbReference type="InterPro" id="IPR023089">
    <property type="entry name" value="YozE_SAM-like"/>
</dbReference>
<accession>A0AAW9NS38</accession>
<dbReference type="InterPro" id="IPR010673">
    <property type="entry name" value="UPF0346"/>
</dbReference>